<keyword evidence="2" id="KW-0966">Cell projection</keyword>
<accession>A0ABW4HSY8</accession>
<gene>
    <name evidence="2" type="ORF">ACFSBH_09535</name>
</gene>
<keyword evidence="2" id="KW-0282">Flagellum</keyword>
<comment type="caution">
    <text evidence="2">The sequence shown here is derived from an EMBL/GenBank/DDBJ whole genome shotgun (WGS) entry which is preliminary data.</text>
</comment>
<reference evidence="3" key="1">
    <citation type="journal article" date="2019" name="Int. J. Syst. Evol. Microbiol.">
        <title>The Global Catalogue of Microorganisms (GCM) 10K type strain sequencing project: providing services to taxonomists for standard genome sequencing and annotation.</title>
        <authorList>
            <consortium name="The Broad Institute Genomics Platform"/>
            <consortium name="The Broad Institute Genome Sequencing Center for Infectious Disease"/>
            <person name="Wu L."/>
            <person name="Ma J."/>
        </authorList>
    </citation>
    <scope>NUCLEOTIDE SEQUENCE [LARGE SCALE GENOMIC DNA]</scope>
    <source>
        <strain evidence="3">CGMCC 1.12376</strain>
    </source>
</reference>
<proteinExistence type="predicted"/>
<dbReference type="Proteomes" id="UP001597221">
    <property type="component" value="Unassembled WGS sequence"/>
</dbReference>
<feature type="transmembrane region" description="Helical" evidence="1">
    <location>
        <begin position="52"/>
        <end position="84"/>
    </location>
</feature>
<protein>
    <submittedName>
        <fullName evidence="2">Flagellar basal body rod protein</fullName>
    </submittedName>
</protein>
<dbReference type="EMBL" id="JBHUDE010000043">
    <property type="protein sequence ID" value="MFD1607894.1"/>
    <property type="molecule type" value="Genomic_DNA"/>
</dbReference>
<sequence length="114" mass="13167">MKKFLLFVGGLIAFFVLLANLGPMVIFGLSIWLLYIVFKKFMQADSTGAKIGWIILGLFILSISLANIYALIGVVAIYTLYLIWKSWKEEPEIYTNKDYDPFTNFENEWAELNR</sequence>
<keyword evidence="1" id="KW-0472">Membrane</keyword>
<keyword evidence="3" id="KW-1185">Reference proteome</keyword>
<evidence type="ECO:0000313" key="3">
    <source>
        <dbReference type="Proteomes" id="UP001597221"/>
    </source>
</evidence>
<keyword evidence="1" id="KW-0812">Transmembrane</keyword>
<evidence type="ECO:0000313" key="2">
    <source>
        <dbReference type="EMBL" id="MFD1607894.1"/>
    </source>
</evidence>
<organism evidence="2 3">
    <name type="scientific">Oceanobacillus luteolus</name>
    <dbReference type="NCBI Taxonomy" id="1274358"/>
    <lineage>
        <taxon>Bacteria</taxon>
        <taxon>Bacillati</taxon>
        <taxon>Bacillota</taxon>
        <taxon>Bacilli</taxon>
        <taxon>Bacillales</taxon>
        <taxon>Bacillaceae</taxon>
        <taxon>Oceanobacillus</taxon>
    </lineage>
</organism>
<name>A0ABW4HSY8_9BACI</name>
<evidence type="ECO:0000256" key="1">
    <source>
        <dbReference type="SAM" id="Phobius"/>
    </source>
</evidence>
<keyword evidence="2" id="KW-0969">Cilium</keyword>
<dbReference type="RefSeq" id="WP_251511414.1">
    <property type="nucleotide sequence ID" value="NZ_JAMBON010000002.1"/>
</dbReference>
<keyword evidence="1" id="KW-1133">Transmembrane helix</keyword>